<proteinExistence type="predicted"/>
<dbReference type="Proteomes" id="UP001292094">
    <property type="component" value="Unassembled WGS sequence"/>
</dbReference>
<evidence type="ECO:0000313" key="1">
    <source>
        <dbReference type="EMBL" id="KAK4293037.1"/>
    </source>
</evidence>
<accession>A0AAE1NPQ1</accession>
<evidence type="ECO:0000313" key="2">
    <source>
        <dbReference type="Proteomes" id="UP001292094"/>
    </source>
</evidence>
<dbReference type="AlphaFoldDB" id="A0AAE1NPQ1"/>
<comment type="caution">
    <text evidence="1">The sequence shown here is derived from an EMBL/GenBank/DDBJ whole genome shotgun (WGS) entry which is preliminary data.</text>
</comment>
<keyword evidence="2" id="KW-1185">Reference proteome</keyword>
<dbReference type="EMBL" id="JAWZYT010004657">
    <property type="protein sequence ID" value="KAK4293037.1"/>
    <property type="molecule type" value="Genomic_DNA"/>
</dbReference>
<protein>
    <submittedName>
        <fullName evidence="1">Uncharacterized protein</fullName>
    </submittedName>
</protein>
<organism evidence="1 2">
    <name type="scientific">Petrolisthes manimaculis</name>
    <dbReference type="NCBI Taxonomy" id="1843537"/>
    <lineage>
        <taxon>Eukaryota</taxon>
        <taxon>Metazoa</taxon>
        <taxon>Ecdysozoa</taxon>
        <taxon>Arthropoda</taxon>
        <taxon>Crustacea</taxon>
        <taxon>Multicrustacea</taxon>
        <taxon>Malacostraca</taxon>
        <taxon>Eumalacostraca</taxon>
        <taxon>Eucarida</taxon>
        <taxon>Decapoda</taxon>
        <taxon>Pleocyemata</taxon>
        <taxon>Anomura</taxon>
        <taxon>Galatheoidea</taxon>
        <taxon>Porcellanidae</taxon>
        <taxon>Petrolisthes</taxon>
    </lineage>
</organism>
<sequence length="74" mass="8345">MATIIDVYTQMCPVKLQLSTEQNRSIVMYTTSQYGHAKSLFLFSYISLRCEGEKVSHCCAGQKMCLGLSMLEVQ</sequence>
<gene>
    <name evidence="1" type="ORF">Pmani_034240</name>
</gene>
<name>A0AAE1NPQ1_9EUCA</name>
<reference evidence="1" key="1">
    <citation type="submission" date="2023-11" db="EMBL/GenBank/DDBJ databases">
        <title>Genome assemblies of two species of porcelain crab, Petrolisthes cinctipes and Petrolisthes manimaculis (Anomura: Porcellanidae).</title>
        <authorList>
            <person name="Angst P."/>
        </authorList>
    </citation>
    <scope>NUCLEOTIDE SEQUENCE</scope>
    <source>
        <strain evidence="1">PB745_02</strain>
        <tissue evidence="1">Gill</tissue>
    </source>
</reference>